<sequence length="517" mass="57540">MTASRISLYFPVYLRHAVFFAAFAAAFALLYHSAIAHMVKDWSTPDGSHGPLILGVSLYLVWLKRHELRQIRPEPALLHGGLLLAAGCFMHFAGVISSTILVQMISMVPALLGAVLLFGGFSFFRILFLPVGYLVFLTGLVEQVLGGFAIYFQNFAAWFAALFFRLIGMPVFHDYTIIELPHITLEVVRACAGIGHLVALFALAVPLAHLAQKTWPRKIILVFSAFFIGLAANGFRIVLIGLYTRFFPGQGVHGPYESFQVAIIFLLGLLLLLVLSSLLDKKPGGNNPGKTGNDGHDNPGDPPADLNPSENRPARPRLYSSYVIGAIILAVTLGFVHFYTPKAVALQRPLDQFPKQIAGFVGKDIKSIHQQLRPFPADAELLRRYENNENHEAEVYIGYFRLQTRKRKVIDWRRDWMHAEATKVQVSSGDNEFVINHTRLKDKDAASDVYFWYLMNGRIVTNQYAGKLITFLSSFFTRSNNAAVIVVATTSTEKEILPLLSGLAESARNHLDPDVND</sequence>
<evidence type="ECO:0000256" key="8">
    <source>
        <dbReference type="SAM" id="MobiDB-lite"/>
    </source>
</evidence>
<proteinExistence type="predicted"/>
<keyword evidence="12" id="KW-1185">Reference proteome</keyword>
<keyword evidence="6 9" id="KW-1133">Transmembrane helix</keyword>
<dbReference type="GO" id="GO:0006508">
    <property type="term" value="P:proteolysis"/>
    <property type="evidence" value="ECO:0007669"/>
    <property type="project" value="UniProtKB-KW"/>
</dbReference>
<dbReference type="NCBIfam" id="TIGR02602">
    <property type="entry name" value="8TM_EpsH"/>
    <property type="match status" value="1"/>
</dbReference>
<feature type="region of interest" description="Disordered" evidence="8">
    <location>
        <begin position="284"/>
        <end position="311"/>
    </location>
</feature>
<dbReference type="EMBL" id="JACDUS010000015">
    <property type="protein sequence ID" value="MBA2883016.1"/>
    <property type="molecule type" value="Genomic_DNA"/>
</dbReference>
<dbReference type="InterPro" id="IPR019127">
    <property type="entry name" value="Exosortase"/>
</dbReference>
<dbReference type="GO" id="GO:0008233">
    <property type="term" value="F:peptidase activity"/>
    <property type="evidence" value="ECO:0007669"/>
    <property type="project" value="UniProtKB-KW"/>
</dbReference>
<evidence type="ECO:0000256" key="1">
    <source>
        <dbReference type="ARBA" id="ARBA00004651"/>
    </source>
</evidence>
<dbReference type="NCBIfam" id="NF038142">
    <property type="entry name" value="exosort_XrtW"/>
    <property type="match status" value="1"/>
</dbReference>
<dbReference type="InterPro" id="IPR013426">
    <property type="entry name" value="EpsH-like"/>
</dbReference>
<dbReference type="NCBIfam" id="TIGR02914">
    <property type="entry name" value="EpsI_fam"/>
    <property type="match status" value="1"/>
</dbReference>
<protein>
    <submittedName>
        <fullName evidence="11">EpsI family protein</fullName>
    </submittedName>
</protein>
<dbReference type="Pfam" id="PF09721">
    <property type="entry name" value="Exosortase_EpsH"/>
    <property type="match status" value="1"/>
</dbReference>
<evidence type="ECO:0000313" key="11">
    <source>
        <dbReference type="EMBL" id="MBA2883016.1"/>
    </source>
</evidence>
<keyword evidence="3" id="KW-0645">Protease</keyword>
<dbReference type="Proteomes" id="UP000525298">
    <property type="component" value="Unassembled WGS sequence"/>
</dbReference>
<feature type="transmembrane region" description="Helical" evidence="9">
    <location>
        <begin position="219"/>
        <end position="239"/>
    </location>
</feature>
<feature type="transmembrane region" description="Helical" evidence="9">
    <location>
        <begin position="187"/>
        <end position="207"/>
    </location>
</feature>
<feature type="transmembrane region" description="Helical" evidence="9">
    <location>
        <begin position="148"/>
        <end position="167"/>
    </location>
</feature>
<feature type="transmembrane region" description="Helical" evidence="9">
    <location>
        <begin position="319"/>
        <end position="339"/>
    </location>
</feature>
<feature type="transmembrane region" description="Helical" evidence="9">
    <location>
        <begin position="12"/>
        <end position="35"/>
    </location>
</feature>
<feature type="transmembrane region" description="Helical" evidence="9">
    <location>
        <begin position="76"/>
        <end position="105"/>
    </location>
</feature>
<keyword evidence="5" id="KW-0378">Hydrolase</keyword>
<dbReference type="Pfam" id="PF11984">
    <property type="entry name" value="DUF3485"/>
    <property type="match status" value="1"/>
</dbReference>
<evidence type="ECO:0000256" key="4">
    <source>
        <dbReference type="ARBA" id="ARBA00022692"/>
    </source>
</evidence>
<name>A0A7W0CC37_9BACT</name>
<comment type="caution">
    <text evidence="11">The sequence shown here is derived from an EMBL/GenBank/DDBJ whole genome shotgun (WGS) entry which is preliminary data.</text>
</comment>
<keyword evidence="2" id="KW-1003">Cell membrane</keyword>
<keyword evidence="4 9" id="KW-0812">Transmembrane</keyword>
<reference evidence="11 12" key="1">
    <citation type="submission" date="2020-07" db="EMBL/GenBank/DDBJ databases">
        <title>Genomic Encyclopedia of Type Strains, Phase IV (KMG-IV): sequencing the most valuable type-strain genomes for metagenomic binning, comparative biology and taxonomic classification.</title>
        <authorList>
            <person name="Goeker M."/>
        </authorList>
    </citation>
    <scope>NUCLEOTIDE SEQUENCE [LARGE SCALE GENOMIC DNA]</scope>
    <source>
        <strain evidence="11 12">DSM 17721</strain>
    </source>
</reference>
<organism evidence="11 12">
    <name type="scientific">Desulfosalsimonas propionicica</name>
    <dbReference type="NCBI Taxonomy" id="332175"/>
    <lineage>
        <taxon>Bacteria</taxon>
        <taxon>Pseudomonadati</taxon>
        <taxon>Thermodesulfobacteriota</taxon>
        <taxon>Desulfobacteria</taxon>
        <taxon>Desulfobacterales</taxon>
        <taxon>Desulfosalsimonadaceae</taxon>
        <taxon>Desulfosalsimonas</taxon>
    </lineage>
</organism>
<feature type="transmembrane region" description="Helical" evidence="9">
    <location>
        <begin position="47"/>
        <end position="64"/>
    </location>
</feature>
<keyword evidence="7 9" id="KW-0472">Membrane</keyword>
<evidence type="ECO:0000256" key="2">
    <source>
        <dbReference type="ARBA" id="ARBA00022475"/>
    </source>
</evidence>
<feature type="transmembrane region" description="Helical" evidence="9">
    <location>
        <begin position="111"/>
        <end position="136"/>
    </location>
</feature>
<evidence type="ECO:0000256" key="3">
    <source>
        <dbReference type="ARBA" id="ARBA00022670"/>
    </source>
</evidence>
<evidence type="ECO:0000259" key="10">
    <source>
        <dbReference type="Pfam" id="PF11984"/>
    </source>
</evidence>
<gene>
    <name evidence="11" type="ORF">HNR65_003373</name>
</gene>
<dbReference type="AlphaFoldDB" id="A0A7W0CC37"/>
<comment type="subcellular location">
    <subcellularLocation>
        <location evidence="1">Cell membrane</location>
        <topology evidence="1">Multi-pass membrane protein</topology>
    </subcellularLocation>
</comment>
<accession>A0A7W0CC37</accession>
<dbReference type="InterPro" id="IPR014263">
    <property type="entry name" value="Methanolan_biosynth_EpsI"/>
</dbReference>
<evidence type="ECO:0000313" key="12">
    <source>
        <dbReference type="Proteomes" id="UP000525298"/>
    </source>
</evidence>
<dbReference type="NCBIfam" id="TIGR04178">
    <property type="entry name" value="exo_archaeo"/>
    <property type="match status" value="1"/>
</dbReference>
<dbReference type="GO" id="GO:0005886">
    <property type="term" value="C:plasma membrane"/>
    <property type="evidence" value="ECO:0007669"/>
    <property type="project" value="UniProtKB-SubCell"/>
</dbReference>
<evidence type="ECO:0000256" key="7">
    <source>
        <dbReference type="ARBA" id="ARBA00023136"/>
    </source>
</evidence>
<dbReference type="InterPro" id="IPR026392">
    <property type="entry name" value="Exo/Archaeosortase_dom"/>
</dbReference>
<feature type="domain" description="Methanolan biosynthesis EpsI" evidence="10">
    <location>
        <begin position="326"/>
        <end position="495"/>
    </location>
</feature>
<dbReference type="RefSeq" id="WP_181552635.1">
    <property type="nucleotide sequence ID" value="NZ_JACDUS010000015.1"/>
</dbReference>
<evidence type="ECO:0000256" key="9">
    <source>
        <dbReference type="SAM" id="Phobius"/>
    </source>
</evidence>
<evidence type="ECO:0000256" key="6">
    <source>
        <dbReference type="ARBA" id="ARBA00022989"/>
    </source>
</evidence>
<evidence type="ECO:0000256" key="5">
    <source>
        <dbReference type="ARBA" id="ARBA00022801"/>
    </source>
</evidence>
<feature type="transmembrane region" description="Helical" evidence="9">
    <location>
        <begin position="259"/>
        <end position="279"/>
    </location>
</feature>